<name>K6WZH3_9ALTE</name>
<proteinExistence type="inferred from homology"/>
<feature type="signal peptide" evidence="2">
    <location>
        <begin position="1"/>
        <end position="21"/>
    </location>
</feature>
<dbReference type="Gene3D" id="3.40.50.1460">
    <property type="match status" value="1"/>
</dbReference>
<keyword evidence="2" id="KW-0732">Signal</keyword>
<dbReference type="InterPro" id="IPR052039">
    <property type="entry name" value="Caspase-related_regulators"/>
</dbReference>
<dbReference type="InterPro" id="IPR015917">
    <property type="entry name" value="Pept_C14A"/>
</dbReference>
<organism evidence="4 5">
    <name type="scientific">Aliiglaciecola lipolytica E3</name>
    <dbReference type="NCBI Taxonomy" id="1127673"/>
    <lineage>
        <taxon>Bacteria</taxon>
        <taxon>Pseudomonadati</taxon>
        <taxon>Pseudomonadota</taxon>
        <taxon>Gammaproteobacteria</taxon>
        <taxon>Alteromonadales</taxon>
        <taxon>Alteromonadaceae</taxon>
        <taxon>Aliiglaciecola</taxon>
    </lineage>
</organism>
<comment type="caution">
    <text evidence="4">The sequence shown here is derived from an EMBL/GenBank/DDBJ whole genome shotgun (WGS) entry which is preliminary data.</text>
</comment>
<evidence type="ECO:0000259" key="3">
    <source>
        <dbReference type="PROSITE" id="PS50208"/>
    </source>
</evidence>
<sequence>MPLYLPVLIVVSIVCSTFALATSEKTQRFALVIGNQSYQTAPLKNALNDAKAISNTFYEMGYQVTTVTDVNVQLLREEVAGFYQRVHSVEAENKLAVVYYAGHAIQINHNNYLIPLDIDFENEQEFIAQLYDLSDLFKLMKYSKGLQSIVILDACRNNPFEIANSSMVVTQGLAPVRAPASTLIAFATEPGGVALDGRRENGVYTRHLLRFMSESISIEEVFKKVRSAVARETRNKQIPWEHSSLLQEVYFSPPKNKEVPNIVVF</sequence>
<dbReference type="Pfam" id="PF00656">
    <property type="entry name" value="Peptidase_C14"/>
    <property type="match status" value="1"/>
</dbReference>
<evidence type="ECO:0000256" key="1">
    <source>
        <dbReference type="ARBA" id="ARBA00010134"/>
    </source>
</evidence>
<dbReference type="SUPFAM" id="SSF52129">
    <property type="entry name" value="Caspase-like"/>
    <property type="match status" value="1"/>
</dbReference>
<comment type="similarity">
    <text evidence="1">Belongs to the peptidase C14A family.</text>
</comment>
<dbReference type="eggNOG" id="COG4249">
    <property type="taxonomic scope" value="Bacteria"/>
</dbReference>
<dbReference type="PANTHER" id="PTHR22576">
    <property type="entry name" value="MUCOSA ASSOCIATED LYMPHOID TISSUE LYMPHOMA TRANSLOCATION PROTEIN 1/PARACASPASE"/>
    <property type="match status" value="1"/>
</dbReference>
<feature type="domain" description="Caspase family p20" evidence="3">
    <location>
        <begin position="26"/>
        <end position="159"/>
    </location>
</feature>
<evidence type="ECO:0000313" key="5">
    <source>
        <dbReference type="Proteomes" id="UP000006334"/>
    </source>
</evidence>
<dbReference type="InterPro" id="IPR029030">
    <property type="entry name" value="Caspase-like_dom_sf"/>
</dbReference>
<protein>
    <submittedName>
        <fullName evidence="4">ICE-like protease p20 domain</fullName>
    </submittedName>
</protein>
<dbReference type="InterPro" id="IPR001309">
    <property type="entry name" value="Pept_C14_p20"/>
</dbReference>
<dbReference type="GO" id="GO:0006508">
    <property type="term" value="P:proteolysis"/>
    <property type="evidence" value="ECO:0007669"/>
    <property type="project" value="UniProtKB-KW"/>
</dbReference>
<evidence type="ECO:0000256" key="2">
    <source>
        <dbReference type="SAM" id="SignalP"/>
    </source>
</evidence>
<dbReference type="Proteomes" id="UP000006334">
    <property type="component" value="Unassembled WGS sequence"/>
</dbReference>
<keyword evidence="4" id="KW-0378">Hydrolase</keyword>
<evidence type="ECO:0000313" key="4">
    <source>
        <dbReference type="EMBL" id="GAC13799.1"/>
    </source>
</evidence>
<dbReference type="SMART" id="SM00115">
    <property type="entry name" value="CASc"/>
    <property type="match status" value="1"/>
</dbReference>
<dbReference type="PROSITE" id="PS50208">
    <property type="entry name" value="CASPASE_P20"/>
    <property type="match status" value="1"/>
</dbReference>
<dbReference type="AlphaFoldDB" id="K6WZH3"/>
<keyword evidence="5" id="KW-1185">Reference proteome</keyword>
<dbReference type="EMBL" id="BAEN01000022">
    <property type="protein sequence ID" value="GAC13799.1"/>
    <property type="molecule type" value="Genomic_DNA"/>
</dbReference>
<accession>K6WZH3</accession>
<keyword evidence="4" id="KW-0645">Protease</keyword>
<feature type="chain" id="PRO_5003898824" evidence="2">
    <location>
        <begin position="22"/>
        <end position="265"/>
    </location>
</feature>
<dbReference type="GO" id="GO:0004197">
    <property type="term" value="F:cysteine-type endopeptidase activity"/>
    <property type="evidence" value="ECO:0007669"/>
    <property type="project" value="InterPro"/>
</dbReference>
<reference evidence="4 5" key="1">
    <citation type="journal article" date="2017" name="Antonie Van Leeuwenhoek">
        <title>Rhizobium rhizosphaerae sp. nov., a novel species isolated from rice rhizosphere.</title>
        <authorList>
            <person name="Zhao J.J."/>
            <person name="Zhang J."/>
            <person name="Zhang R.J."/>
            <person name="Zhang C.W."/>
            <person name="Yin H.Q."/>
            <person name="Zhang X.X."/>
        </authorList>
    </citation>
    <scope>NUCLEOTIDE SEQUENCE [LARGE SCALE GENOMIC DNA]</scope>
    <source>
        <strain evidence="4 5">E3</strain>
    </source>
</reference>
<dbReference type="InterPro" id="IPR011600">
    <property type="entry name" value="Pept_C14_caspase"/>
</dbReference>
<dbReference type="STRING" id="1127673.GLIP_1158"/>
<dbReference type="PANTHER" id="PTHR22576:SF37">
    <property type="entry name" value="MUCOSA-ASSOCIATED LYMPHOID TISSUE LYMPHOMA TRANSLOCATION PROTEIN 1"/>
    <property type="match status" value="1"/>
</dbReference>
<gene>
    <name evidence="4" type="ORF">GLIP_1158</name>
</gene>